<dbReference type="GO" id="GO:1990281">
    <property type="term" value="C:efflux pump complex"/>
    <property type="evidence" value="ECO:0007669"/>
    <property type="project" value="TreeGrafter"/>
</dbReference>
<feature type="domain" description="YknX-like C-terminal permuted SH3-like" evidence="2">
    <location>
        <begin position="109"/>
        <end position="170"/>
    </location>
</feature>
<dbReference type="EMBL" id="UINC01160122">
    <property type="protein sequence ID" value="SVD58594.1"/>
    <property type="molecule type" value="Genomic_DNA"/>
</dbReference>
<dbReference type="NCBIfam" id="TIGR01730">
    <property type="entry name" value="RND_mfp"/>
    <property type="match status" value="1"/>
</dbReference>
<feature type="non-terminal residue" evidence="3">
    <location>
        <position position="1"/>
    </location>
</feature>
<dbReference type="Gene3D" id="2.40.30.170">
    <property type="match status" value="1"/>
</dbReference>
<name>A0A382WJ01_9ZZZZ</name>
<dbReference type="Pfam" id="PF25989">
    <property type="entry name" value="YknX_C"/>
    <property type="match status" value="1"/>
</dbReference>
<proteinExistence type="predicted"/>
<organism evidence="3">
    <name type="scientific">marine metagenome</name>
    <dbReference type="NCBI Taxonomy" id="408172"/>
    <lineage>
        <taxon>unclassified sequences</taxon>
        <taxon>metagenomes</taxon>
        <taxon>ecological metagenomes</taxon>
    </lineage>
</organism>
<dbReference type="GO" id="GO:0015562">
    <property type="term" value="F:efflux transmembrane transporter activity"/>
    <property type="evidence" value="ECO:0007669"/>
    <property type="project" value="TreeGrafter"/>
</dbReference>
<reference evidence="3" key="1">
    <citation type="submission" date="2018-05" db="EMBL/GenBank/DDBJ databases">
        <authorList>
            <person name="Lanie J.A."/>
            <person name="Ng W.-L."/>
            <person name="Kazmierczak K.M."/>
            <person name="Andrzejewski T.M."/>
            <person name="Davidsen T.M."/>
            <person name="Wayne K.J."/>
            <person name="Tettelin H."/>
            <person name="Glass J.I."/>
            <person name="Rusch D."/>
            <person name="Podicherti R."/>
            <person name="Tsui H.-C.T."/>
            <person name="Winkler M.E."/>
        </authorList>
    </citation>
    <scope>NUCLEOTIDE SEQUENCE</scope>
</reference>
<dbReference type="Gene3D" id="2.40.420.20">
    <property type="match status" value="1"/>
</dbReference>
<dbReference type="InterPro" id="IPR006143">
    <property type="entry name" value="RND_pump_MFP"/>
</dbReference>
<dbReference type="PANTHER" id="PTHR30469:SF16">
    <property type="entry name" value="HAE1 FAMILY EFFLUX PUMP MFP COMPONENT"/>
    <property type="match status" value="1"/>
</dbReference>
<protein>
    <submittedName>
        <fullName evidence="3">Uncharacterized protein</fullName>
    </submittedName>
</protein>
<dbReference type="AlphaFoldDB" id="A0A382WJ01"/>
<dbReference type="PANTHER" id="PTHR30469">
    <property type="entry name" value="MULTIDRUG RESISTANCE PROTEIN MDTA"/>
    <property type="match status" value="1"/>
</dbReference>
<accession>A0A382WJ01</accession>
<dbReference type="InterPro" id="IPR058637">
    <property type="entry name" value="YknX-like_C"/>
</dbReference>
<evidence type="ECO:0000259" key="2">
    <source>
        <dbReference type="Pfam" id="PF25989"/>
    </source>
</evidence>
<evidence type="ECO:0000313" key="3">
    <source>
        <dbReference type="EMBL" id="SVD58594.1"/>
    </source>
</evidence>
<dbReference type="Pfam" id="PF25954">
    <property type="entry name" value="Beta-barrel_RND_2"/>
    <property type="match status" value="1"/>
</dbReference>
<gene>
    <name evidence="3" type="ORF">METZ01_LOCUS411448</name>
</gene>
<evidence type="ECO:0000259" key="1">
    <source>
        <dbReference type="Pfam" id="PF25954"/>
    </source>
</evidence>
<feature type="domain" description="CusB-like beta-barrel" evidence="1">
    <location>
        <begin position="30"/>
        <end position="102"/>
    </location>
</feature>
<dbReference type="InterPro" id="IPR058792">
    <property type="entry name" value="Beta-barrel_RND_2"/>
</dbReference>
<sequence length="180" mass="19945">VIGKRNFSDDIEVSESSIVINLEDSSILYVDVDIPEIYSRFITNELSADVKFPGNNKKIYKGIVVSTASKINTEKRSLAARISLDNSNLEILPGSLLEITINYNERNSLSIPDTSVILEGNKVYIYKVSQDNLVKKTKIEIGTRNDGFLEVTSGLNEGETIVAEGLKKIRPNGKIKPINK</sequence>